<keyword evidence="1" id="KW-0812">Transmembrane</keyword>
<comment type="caution">
    <text evidence="2">The sequence shown here is derived from an EMBL/GenBank/DDBJ whole genome shotgun (WGS) entry which is preliminary data.</text>
</comment>
<gene>
    <name evidence="2" type="ORF">PSO31014_00485</name>
</gene>
<organism evidence="2 3">
    <name type="scientific">Pandoraea soli</name>
    <dbReference type="NCBI Taxonomy" id="2508293"/>
    <lineage>
        <taxon>Bacteria</taxon>
        <taxon>Pseudomonadati</taxon>
        <taxon>Pseudomonadota</taxon>
        <taxon>Betaproteobacteria</taxon>
        <taxon>Burkholderiales</taxon>
        <taxon>Burkholderiaceae</taxon>
        <taxon>Pandoraea</taxon>
    </lineage>
</organism>
<name>A0ABY6VNM1_9BURK</name>
<sequence>MMRAKRAGRGGRQRSLFRQSGVTALEYGILAAIVALLVGATVFTNLTTVLTNVFSNLTSVATSAVNH</sequence>
<dbReference type="EMBL" id="CABPSG010000001">
    <property type="protein sequence ID" value="VVD68701.1"/>
    <property type="molecule type" value="Genomic_DNA"/>
</dbReference>
<feature type="transmembrane region" description="Helical" evidence="1">
    <location>
        <begin position="21"/>
        <end position="43"/>
    </location>
</feature>
<keyword evidence="1" id="KW-0472">Membrane</keyword>
<reference evidence="2 3" key="1">
    <citation type="submission" date="2019-08" db="EMBL/GenBank/DDBJ databases">
        <authorList>
            <person name="Peeters C."/>
        </authorList>
    </citation>
    <scope>NUCLEOTIDE SEQUENCE [LARGE SCALE GENOMIC DNA]</scope>
    <source>
        <strain evidence="2 3">LMG 31014</strain>
    </source>
</reference>
<evidence type="ECO:0000313" key="2">
    <source>
        <dbReference type="EMBL" id="VVD68701.1"/>
    </source>
</evidence>
<dbReference type="RefSeq" id="WP_246176190.1">
    <property type="nucleotide sequence ID" value="NZ_CABPSG010000001.1"/>
</dbReference>
<accession>A0ABY6VNM1</accession>
<keyword evidence="3" id="KW-1185">Reference proteome</keyword>
<evidence type="ECO:0000256" key="1">
    <source>
        <dbReference type="SAM" id="Phobius"/>
    </source>
</evidence>
<evidence type="ECO:0000313" key="3">
    <source>
        <dbReference type="Proteomes" id="UP000405357"/>
    </source>
</evidence>
<keyword evidence="1" id="KW-1133">Transmembrane helix</keyword>
<protein>
    <submittedName>
        <fullName evidence="2">Pilus assembly protein</fullName>
    </submittedName>
</protein>
<dbReference type="InterPro" id="IPR007047">
    <property type="entry name" value="Flp_Fap"/>
</dbReference>
<dbReference type="Proteomes" id="UP000405357">
    <property type="component" value="Unassembled WGS sequence"/>
</dbReference>
<proteinExistence type="predicted"/>
<dbReference type="Pfam" id="PF04964">
    <property type="entry name" value="Flp_Fap"/>
    <property type="match status" value="1"/>
</dbReference>